<gene>
    <name evidence="1" type="ORF">NTJ_13578</name>
</gene>
<sequence>MACLFVCLSGACAQKPLSKGHARITKAYLTRGNVCQCRRQATLPRIRLTRTPDALFVKGSWDPGEVDRFAGSSAQILISDQKGDSIITSDCLLFELKTSPCFIGRHRGQMTTFFAFPPC</sequence>
<reference evidence="1 2" key="1">
    <citation type="submission" date="2023-09" db="EMBL/GenBank/DDBJ databases">
        <title>Nesidiocoris tenuis whole genome shotgun sequence.</title>
        <authorList>
            <person name="Shibata T."/>
            <person name="Shimoda M."/>
            <person name="Kobayashi T."/>
            <person name="Uehara T."/>
        </authorList>
    </citation>
    <scope>NUCLEOTIDE SEQUENCE [LARGE SCALE GENOMIC DNA]</scope>
    <source>
        <strain evidence="1 2">Japan</strain>
    </source>
</reference>
<dbReference type="EMBL" id="AP028920">
    <property type="protein sequence ID" value="BET00762.1"/>
    <property type="molecule type" value="Genomic_DNA"/>
</dbReference>
<name>A0ABN7B8R1_9HEMI</name>
<organism evidence="1 2">
    <name type="scientific">Nesidiocoris tenuis</name>
    <dbReference type="NCBI Taxonomy" id="355587"/>
    <lineage>
        <taxon>Eukaryota</taxon>
        <taxon>Metazoa</taxon>
        <taxon>Ecdysozoa</taxon>
        <taxon>Arthropoda</taxon>
        <taxon>Hexapoda</taxon>
        <taxon>Insecta</taxon>
        <taxon>Pterygota</taxon>
        <taxon>Neoptera</taxon>
        <taxon>Paraneoptera</taxon>
        <taxon>Hemiptera</taxon>
        <taxon>Heteroptera</taxon>
        <taxon>Panheteroptera</taxon>
        <taxon>Cimicomorpha</taxon>
        <taxon>Miridae</taxon>
        <taxon>Dicyphina</taxon>
        <taxon>Nesidiocoris</taxon>
    </lineage>
</organism>
<proteinExistence type="predicted"/>
<keyword evidence="2" id="KW-1185">Reference proteome</keyword>
<dbReference type="Proteomes" id="UP001307889">
    <property type="component" value="Chromosome 12"/>
</dbReference>
<evidence type="ECO:0000313" key="1">
    <source>
        <dbReference type="EMBL" id="BET00762.1"/>
    </source>
</evidence>
<evidence type="ECO:0000313" key="2">
    <source>
        <dbReference type="Proteomes" id="UP001307889"/>
    </source>
</evidence>
<protein>
    <submittedName>
        <fullName evidence="1">Uncharacterized protein</fullName>
    </submittedName>
</protein>
<accession>A0ABN7B8R1</accession>